<reference evidence="1 2" key="1">
    <citation type="journal article" date="2018" name="Sci. Rep.">
        <title>Genomic signatures of local adaptation to the degree of environmental predictability in rotifers.</title>
        <authorList>
            <person name="Franch-Gras L."/>
            <person name="Hahn C."/>
            <person name="Garcia-Roger E.M."/>
            <person name="Carmona M.J."/>
            <person name="Serra M."/>
            <person name="Gomez A."/>
        </authorList>
    </citation>
    <scope>NUCLEOTIDE SEQUENCE [LARGE SCALE GENOMIC DNA]</scope>
    <source>
        <strain evidence="1">HYR1</strain>
    </source>
</reference>
<organism evidence="1 2">
    <name type="scientific">Brachionus plicatilis</name>
    <name type="common">Marine rotifer</name>
    <name type="synonym">Brachionus muelleri</name>
    <dbReference type="NCBI Taxonomy" id="10195"/>
    <lineage>
        <taxon>Eukaryota</taxon>
        <taxon>Metazoa</taxon>
        <taxon>Spiralia</taxon>
        <taxon>Gnathifera</taxon>
        <taxon>Rotifera</taxon>
        <taxon>Eurotatoria</taxon>
        <taxon>Monogononta</taxon>
        <taxon>Pseudotrocha</taxon>
        <taxon>Ploima</taxon>
        <taxon>Brachionidae</taxon>
        <taxon>Brachionus</taxon>
    </lineage>
</organism>
<protein>
    <submittedName>
        <fullName evidence="1">Uncharacterized protein</fullName>
    </submittedName>
</protein>
<proteinExistence type="predicted"/>
<name>A0A3M7PJS0_BRAPC</name>
<evidence type="ECO:0000313" key="1">
    <source>
        <dbReference type="EMBL" id="RMZ99329.1"/>
    </source>
</evidence>
<sequence length="128" mass="15323">MYSVNCSDHFRVSTLFKFLNSKNFFNWSLTEFGIFQLNFKKNPEKGKKLSSMKKAEEYKKETPWSQMRNTNSEQIVVKKRYKLNGHKALHRKNQDFFTNIQPDRKNKKKDLLSTITQLKNILKTQKIN</sequence>
<keyword evidence="2" id="KW-1185">Reference proteome</keyword>
<gene>
    <name evidence="1" type="ORF">BpHYR1_006684</name>
</gene>
<dbReference type="EMBL" id="REGN01010273">
    <property type="protein sequence ID" value="RMZ99329.1"/>
    <property type="molecule type" value="Genomic_DNA"/>
</dbReference>
<dbReference type="Proteomes" id="UP000276133">
    <property type="component" value="Unassembled WGS sequence"/>
</dbReference>
<dbReference type="AlphaFoldDB" id="A0A3M7PJS0"/>
<comment type="caution">
    <text evidence="1">The sequence shown here is derived from an EMBL/GenBank/DDBJ whole genome shotgun (WGS) entry which is preliminary data.</text>
</comment>
<accession>A0A3M7PJS0</accession>
<evidence type="ECO:0000313" key="2">
    <source>
        <dbReference type="Proteomes" id="UP000276133"/>
    </source>
</evidence>